<dbReference type="AlphaFoldDB" id="A0AAV7LFG4"/>
<protein>
    <recommendedName>
        <fullName evidence="3">Secreted protein</fullName>
    </recommendedName>
</protein>
<evidence type="ECO:0000313" key="2">
    <source>
        <dbReference type="Proteomes" id="UP001066276"/>
    </source>
</evidence>
<reference evidence="1" key="1">
    <citation type="journal article" date="2022" name="bioRxiv">
        <title>Sequencing and chromosome-scale assembly of the giantPleurodeles waltlgenome.</title>
        <authorList>
            <person name="Brown T."/>
            <person name="Elewa A."/>
            <person name="Iarovenko S."/>
            <person name="Subramanian E."/>
            <person name="Araus A.J."/>
            <person name="Petzold A."/>
            <person name="Susuki M."/>
            <person name="Suzuki K.-i.T."/>
            <person name="Hayashi T."/>
            <person name="Toyoda A."/>
            <person name="Oliveira C."/>
            <person name="Osipova E."/>
            <person name="Leigh N.D."/>
            <person name="Simon A."/>
            <person name="Yun M.H."/>
        </authorList>
    </citation>
    <scope>NUCLEOTIDE SEQUENCE</scope>
    <source>
        <strain evidence="1">20211129_DDA</strain>
        <tissue evidence="1">Liver</tissue>
    </source>
</reference>
<evidence type="ECO:0000313" key="1">
    <source>
        <dbReference type="EMBL" id="KAJ1089782.1"/>
    </source>
</evidence>
<gene>
    <name evidence="1" type="ORF">NDU88_002927</name>
</gene>
<accession>A0AAV7LFG4</accession>
<proteinExistence type="predicted"/>
<name>A0AAV7LFG4_PLEWA</name>
<dbReference type="Proteomes" id="UP001066276">
    <property type="component" value="Chromosome 11"/>
</dbReference>
<organism evidence="1 2">
    <name type="scientific">Pleurodeles waltl</name>
    <name type="common">Iberian ribbed newt</name>
    <dbReference type="NCBI Taxonomy" id="8319"/>
    <lineage>
        <taxon>Eukaryota</taxon>
        <taxon>Metazoa</taxon>
        <taxon>Chordata</taxon>
        <taxon>Craniata</taxon>
        <taxon>Vertebrata</taxon>
        <taxon>Euteleostomi</taxon>
        <taxon>Amphibia</taxon>
        <taxon>Batrachia</taxon>
        <taxon>Caudata</taxon>
        <taxon>Salamandroidea</taxon>
        <taxon>Salamandridae</taxon>
        <taxon>Pleurodelinae</taxon>
        <taxon>Pleurodeles</taxon>
    </lineage>
</organism>
<comment type="caution">
    <text evidence="1">The sequence shown here is derived from an EMBL/GenBank/DDBJ whole genome shotgun (WGS) entry which is preliminary data.</text>
</comment>
<sequence length="84" mass="8988">MALCCVLYAVCTQRHNATGRIVIACCLRSCSLGLSSAARRLRGCGGAGGRDSGGLRLLGLNKRVKAIYMPHLYYINYFGDEGAC</sequence>
<evidence type="ECO:0008006" key="3">
    <source>
        <dbReference type="Google" id="ProtNLM"/>
    </source>
</evidence>
<keyword evidence="2" id="KW-1185">Reference proteome</keyword>
<dbReference type="EMBL" id="JANPWB010000015">
    <property type="protein sequence ID" value="KAJ1089782.1"/>
    <property type="molecule type" value="Genomic_DNA"/>
</dbReference>